<dbReference type="Proteomes" id="UP000216825">
    <property type="component" value="Chromosome"/>
</dbReference>
<evidence type="ECO:0000313" key="2">
    <source>
        <dbReference type="Proteomes" id="UP000216825"/>
    </source>
</evidence>
<reference evidence="1 2" key="2">
    <citation type="submission" date="2020-07" db="EMBL/GenBank/DDBJ databases">
        <title>Genome of starter culture bacteria Kocuria salsicia reveals its technological properties and safety for usage in meat industry.</title>
        <authorList>
            <person name="Michael M."/>
            <person name="Konstantin K."/>
            <person name="Evgenii K."/>
            <person name="Galina S."/>
            <person name="Oksana K."/>
            <person name="Andrei L."/>
        </authorList>
    </citation>
    <scope>NUCLEOTIDE SEQUENCE [LARGE SCALE GENOMIC DNA]</scope>
    <source>
        <strain evidence="1 2">80</strain>
    </source>
</reference>
<organism evidence="1 2">
    <name type="scientific">Kocuria varians</name>
    <name type="common">Micrococcus varians</name>
    <dbReference type="NCBI Taxonomy" id="1272"/>
    <lineage>
        <taxon>Bacteria</taxon>
        <taxon>Bacillati</taxon>
        <taxon>Actinomycetota</taxon>
        <taxon>Actinomycetes</taxon>
        <taxon>Micrococcales</taxon>
        <taxon>Micrococcaceae</taxon>
        <taxon>Kocuria</taxon>
    </lineage>
</organism>
<keyword evidence="2" id="KW-1185">Reference proteome</keyword>
<protein>
    <submittedName>
        <fullName evidence="1">Putative cysteine-rich protein YhjQ</fullName>
    </submittedName>
</protein>
<dbReference type="EMBL" id="CP059343">
    <property type="protein sequence ID" value="QMS56374.1"/>
    <property type="molecule type" value="Genomic_DNA"/>
</dbReference>
<gene>
    <name evidence="1" type="primary">yhjQ</name>
    <name evidence="1" type="ORF">CIB50_0001078</name>
</gene>
<evidence type="ECO:0000313" key="1">
    <source>
        <dbReference type="EMBL" id="QMS56374.1"/>
    </source>
</evidence>
<reference evidence="2" key="1">
    <citation type="submission" date="2017-08" db="EMBL/GenBank/DDBJ databases">
        <title>Draft Genome Sequence of Kocuria varians 80.</title>
        <authorList>
            <person name="Minaev M."/>
            <person name="Kurbakov K.A."/>
            <person name="Solodovnikova G.I."/>
            <person name="Kuznetsova O.A."/>
            <person name="Lisitsyn A.B."/>
        </authorList>
    </citation>
    <scope>NUCLEOTIDE SEQUENCE [LARGE SCALE GENOMIC DNA]</scope>
    <source>
        <strain evidence="2">80</strain>
    </source>
</reference>
<name>A0A7D7PRP2_KOCVA</name>
<dbReference type="PANTHER" id="PTHR37310:SF1">
    <property type="entry name" value="CYTOPLASMIC PROTEIN"/>
    <property type="match status" value="1"/>
</dbReference>
<dbReference type="Pfam" id="PF03860">
    <property type="entry name" value="Csp"/>
    <property type="match status" value="1"/>
</dbReference>
<dbReference type="InterPro" id="IPR005560">
    <property type="entry name" value="Csp_YhjQ"/>
</dbReference>
<dbReference type="KEGG" id="kvr:CIB50_0001078"/>
<proteinExistence type="predicted"/>
<accession>A0A7D7PRP2</accession>
<dbReference type="RefSeq" id="WP_055083029.1">
    <property type="nucleotide sequence ID" value="NZ_CP059343.1"/>
</dbReference>
<dbReference type="Gene3D" id="1.20.1270.360">
    <property type="match status" value="1"/>
</dbReference>
<dbReference type="AlphaFoldDB" id="A0A7D7PRP2"/>
<sequence length="139" mass="15395">MDMMSSPMMAMLDKEMPGMDMMMMQQCIESCSACEQSCTMCADMCASSGMEGMARCMAMCMDTADMCHATMRMMMRPSGMDAAVMMQVLEACMMMARACAEECMKHDDIEHMKACAQVCMDCAKACESMMGSMKMMMAK</sequence>
<dbReference type="PANTHER" id="PTHR37310">
    <property type="entry name" value="CYTOPLASMIC PROTEIN-RELATED"/>
    <property type="match status" value="1"/>
</dbReference>